<gene>
    <name evidence="1" type="ORF">A6A40_17200</name>
</gene>
<dbReference type="RefSeq" id="WP_108547097.1">
    <property type="nucleotide sequence ID" value="NZ_CP028902.1"/>
</dbReference>
<protein>
    <submittedName>
        <fullName evidence="1">Uncharacterized protein</fullName>
    </submittedName>
</protein>
<organism evidence="1 2">
    <name type="scientific">Azospirillum humicireducens</name>
    <dbReference type="NCBI Taxonomy" id="1226968"/>
    <lineage>
        <taxon>Bacteria</taxon>
        <taxon>Pseudomonadati</taxon>
        <taxon>Pseudomonadota</taxon>
        <taxon>Alphaproteobacteria</taxon>
        <taxon>Rhodospirillales</taxon>
        <taxon>Azospirillaceae</taxon>
        <taxon>Azospirillum</taxon>
    </lineage>
</organism>
<dbReference type="EMBL" id="CP028902">
    <property type="protein sequence ID" value="AWB06791.1"/>
    <property type="molecule type" value="Genomic_DNA"/>
</dbReference>
<reference evidence="1 2" key="1">
    <citation type="submission" date="2018-04" db="EMBL/GenBank/DDBJ databases">
        <title>Complete genome sequence of the nitrogen-fixing bacterium Azospirillum humicireducens type strain SgZ-5.</title>
        <authorList>
            <person name="Yu Z."/>
        </authorList>
    </citation>
    <scope>NUCLEOTIDE SEQUENCE [LARGE SCALE GENOMIC DNA]</scope>
    <source>
        <strain evidence="1 2">SgZ-5</strain>
        <plasmid evidence="1 2">pYZ1</plasmid>
    </source>
</reference>
<sequence>MSKNRHPSIMLVLAHAAKGSDKVRPETLAMLKAAGGVEQQHGTRKAMSALLGAFASTATTLTANGALDADLAVEWVTDILDQVTGVRDALRSGKPLPHTAIVGAVGVPSEVSAAWGKRTGGNA</sequence>
<keyword evidence="2" id="KW-1185">Reference proteome</keyword>
<name>A0A2R4VQV9_9PROT</name>
<evidence type="ECO:0000313" key="1">
    <source>
        <dbReference type="EMBL" id="AWB06791.1"/>
    </source>
</evidence>
<proteinExistence type="predicted"/>
<dbReference type="KEGG" id="ahu:A6A40_17200"/>
<geneLocation type="plasmid" evidence="1 2">
    <name>pYZ1</name>
</geneLocation>
<dbReference type="Proteomes" id="UP000077405">
    <property type="component" value="Plasmid pYZ1"/>
</dbReference>
<keyword evidence="1" id="KW-0614">Plasmid</keyword>
<dbReference type="AlphaFoldDB" id="A0A2R4VQV9"/>
<evidence type="ECO:0000313" key="2">
    <source>
        <dbReference type="Proteomes" id="UP000077405"/>
    </source>
</evidence>
<accession>A0A2R4VQV9</accession>